<dbReference type="Proteomes" id="UP000324897">
    <property type="component" value="Chromosome 7"/>
</dbReference>
<evidence type="ECO:0000256" key="1">
    <source>
        <dbReference type="SAM" id="MobiDB-lite"/>
    </source>
</evidence>
<evidence type="ECO:0000313" key="3">
    <source>
        <dbReference type="Proteomes" id="UP000324897"/>
    </source>
</evidence>
<dbReference type="AlphaFoldDB" id="A0A5J9UB00"/>
<feature type="region of interest" description="Disordered" evidence="1">
    <location>
        <begin position="1"/>
        <end position="77"/>
    </location>
</feature>
<accession>A0A5J9UB00</accession>
<comment type="caution">
    <text evidence="2">The sequence shown here is derived from an EMBL/GenBank/DDBJ whole genome shotgun (WGS) entry which is preliminary data.</text>
</comment>
<gene>
    <name evidence="2" type="ORF">EJB05_36555</name>
</gene>
<proteinExistence type="predicted"/>
<evidence type="ECO:0000313" key="2">
    <source>
        <dbReference type="EMBL" id="TVU20350.1"/>
    </source>
</evidence>
<sequence length="77" mass="8331">LTNVKCETRPPGPSEAASYANPSNMAPVTLSLFKETPDNRKGGESAYPKREEGHSQSGESTSKDSNDLHDLDLDLKL</sequence>
<feature type="non-terminal residue" evidence="2">
    <location>
        <position position="1"/>
    </location>
</feature>
<keyword evidence="3" id="KW-1185">Reference proteome</keyword>
<name>A0A5J9UB00_9POAL</name>
<feature type="compositionally biased region" description="Basic and acidic residues" evidence="1">
    <location>
        <begin position="35"/>
        <end position="54"/>
    </location>
</feature>
<dbReference type="EMBL" id="RWGY01000029">
    <property type="protein sequence ID" value="TVU20350.1"/>
    <property type="molecule type" value="Genomic_DNA"/>
</dbReference>
<protein>
    <submittedName>
        <fullName evidence="2">Uncharacterized protein</fullName>
    </submittedName>
</protein>
<reference evidence="2 3" key="1">
    <citation type="journal article" date="2019" name="Sci. Rep.">
        <title>A high-quality genome of Eragrostis curvula grass provides insights into Poaceae evolution and supports new strategies to enhance forage quality.</title>
        <authorList>
            <person name="Carballo J."/>
            <person name="Santos B.A.C.M."/>
            <person name="Zappacosta D."/>
            <person name="Garbus I."/>
            <person name="Selva J.P."/>
            <person name="Gallo C.A."/>
            <person name="Diaz A."/>
            <person name="Albertini E."/>
            <person name="Caccamo M."/>
            <person name="Echenique V."/>
        </authorList>
    </citation>
    <scope>NUCLEOTIDE SEQUENCE [LARGE SCALE GENOMIC DNA]</scope>
    <source>
        <strain evidence="3">cv. Victoria</strain>
        <tissue evidence="2">Leaf</tissue>
    </source>
</reference>
<organism evidence="2 3">
    <name type="scientific">Eragrostis curvula</name>
    <name type="common">weeping love grass</name>
    <dbReference type="NCBI Taxonomy" id="38414"/>
    <lineage>
        <taxon>Eukaryota</taxon>
        <taxon>Viridiplantae</taxon>
        <taxon>Streptophyta</taxon>
        <taxon>Embryophyta</taxon>
        <taxon>Tracheophyta</taxon>
        <taxon>Spermatophyta</taxon>
        <taxon>Magnoliopsida</taxon>
        <taxon>Liliopsida</taxon>
        <taxon>Poales</taxon>
        <taxon>Poaceae</taxon>
        <taxon>PACMAD clade</taxon>
        <taxon>Chloridoideae</taxon>
        <taxon>Eragrostideae</taxon>
        <taxon>Eragrostidinae</taxon>
        <taxon>Eragrostis</taxon>
    </lineage>
</organism>
<feature type="compositionally biased region" description="Basic and acidic residues" evidence="1">
    <location>
        <begin position="61"/>
        <end position="77"/>
    </location>
</feature>